<reference evidence="4" key="1">
    <citation type="journal article" date="2019" name="Gigascience">
        <title>De novo genome assembly of the endangered Acer yangbiense, a plant species with extremely small populations endemic to Yunnan Province, China.</title>
        <authorList>
            <person name="Yang J."/>
            <person name="Wariss H.M."/>
            <person name="Tao L."/>
            <person name="Zhang R."/>
            <person name="Yun Q."/>
            <person name="Hollingsworth P."/>
            <person name="Dao Z."/>
            <person name="Luo G."/>
            <person name="Guo H."/>
            <person name="Ma Y."/>
            <person name="Sun W."/>
        </authorList>
    </citation>
    <scope>NUCLEOTIDE SEQUENCE [LARGE SCALE GENOMIC DNA]</scope>
    <source>
        <strain evidence="4">cv. Malutang</strain>
    </source>
</reference>
<dbReference type="PANTHER" id="PTHR44419">
    <property type="entry name" value="PROTOCHLOROPHYLLIDE REDUCTASE C, CHLOROPLASTIC"/>
    <property type="match status" value="1"/>
</dbReference>
<dbReference type="OrthoDB" id="191139at2759"/>
<dbReference type="PANTHER" id="PTHR44419:SF19">
    <property type="entry name" value="PROTOCHLOROPHYLLIDE REDUCTASE A, CHLOROPLASTIC"/>
    <property type="match status" value="1"/>
</dbReference>
<keyword evidence="2" id="KW-0560">Oxidoreductase</keyword>
<evidence type="ECO:0000256" key="2">
    <source>
        <dbReference type="ARBA" id="ARBA00023002"/>
    </source>
</evidence>
<gene>
    <name evidence="3" type="ORF">EZV62_008334</name>
</gene>
<dbReference type="AlphaFoldDB" id="A0A5C7IDQ9"/>
<evidence type="ECO:0000313" key="3">
    <source>
        <dbReference type="EMBL" id="TXG67059.1"/>
    </source>
</evidence>
<keyword evidence="1" id="KW-0521">NADP</keyword>
<evidence type="ECO:0000313" key="4">
    <source>
        <dbReference type="Proteomes" id="UP000323000"/>
    </source>
</evidence>
<comment type="caution">
    <text evidence="3">The sequence shown here is derived from an EMBL/GenBank/DDBJ whole genome shotgun (WGS) entry which is preliminary data.</text>
</comment>
<dbReference type="EMBL" id="VAHF01000003">
    <property type="protein sequence ID" value="TXG67059.1"/>
    <property type="molecule type" value="Genomic_DNA"/>
</dbReference>
<proteinExistence type="predicted"/>
<sequence>MRDHEETGITFASFYPGCISTTGLFREHISLFRLLFPPFQKYIAKGYVSEDEARKRLAQVVGEPSLTKLGVYRSWNKDSASFKNQLLEEATDVQKASKMCEISEKLIGLKVHSVVRNLDFVEIFSFVDDL</sequence>
<accession>A0A5C7IDQ9</accession>
<evidence type="ECO:0000256" key="1">
    <source>
        <dbReference type="ARBA" id="ARBA00022857"/>
    </source>
</evidence>
<dbReference type="GO" id="GO:0016630">
    <property type="term" value="F:protochlorophyllide reductase activity"/>
    <property type="evidence" value="ECO:0007669"/>
    <property type="project" value="InterPro"/>
</dbReference>
<dbReference type="InterPro" id="IPR005979">
    <property type="entry name" value="Prochl_reduct"/>
</dbReference>
<protein>
    <submittedName>
        <fullName evidence="3">Uncharacterized protein</fullName>
    </submittedName>
</protein>
<dbReference type="Proteomes" id="UP000323000">
    <property type="component" value="Chromosome 3"/>
</dbReference>
<keyword evidence="4" id="KW-1185">Reference proteome</keyword>
<name>A0A5C7IDQ9_9ROSI</name>
<organism evidence="3 4">
    <name type="scientific">Acer yangbiense</name>
    <dbReference type="NCBI Taxonomy" id="1000413"/>
    <lineage>
        <taxon>Eukaryota</taxon>
        <taxon>Viridiplantae</taxon>
        <taxon>Streptophyta</taxon>
        <taxon>Embryophyta</taxon>
        <taxon>Tracheophyta</taxon>
        <taxon>Spermatophyta</taxon>
        <taxon>Magnoliopsida</taxon>
        <taxon>eudicotyledons</taxon>
        <taxon>Gunneridae</taxon>
        <taxon>Pentapetalae</taxon>
        <taxon>rosids</taxon>
        <taxon>malvids</taxon>
        <taxon>Sapindales</taxon>
        <taxon>Sapindaceae</taxon>
        <taxon>Hippocastanoideae</taxon>
        <taxon>Acereae</taxon>
        <taxon>Acer</taxon>
    </lineage>
</organism>